<organism evidence="7 8">
    <name type="scientific">Candidatus Treponema excrementipullorum</name>
    <dbReference type="NCBI Taxonomy" id="2838768"/>
    <lineage>
        <taxon>Bacteria</taxon>
        <taxon>Pseudomonadati</taxon>
        <taxon>Spirochaetota</taxon>
        <taxon>Spirochaetia</taxon>
        <taxon>Spirochaetales</taxon>
        <taxon>Treponemataceae</taxon>
        <taxon>Treponema</taxon>
    </lineage>
</organism>
<feature type="transmembrane region" description="Helical" evidence="6">
    <location>
        <begin position="141"/>
        <end position="158"/>
    </location>
</feature>
<dbReference type="EMBL" id="JAHLFV010000224">
    <property type="protein sequence ID" value="MBU3850833.1"/>
    <property type="molecule type" value="Genomic_DNA"/>
</dbReference>
<dbReference type="Proteomes" id="UP000823914">
    <property type="component" value="Unassembled WGS sequence"/>
</dbReference>
<evidence type="ECO:0000313" key="7">
    <source>
        <dbReference type="EMBL" id="MBU3850833.1"/>
    </source>
</evidence>
<evidence type="ECO:0000256" key="3">
    <source>
        <dbReference type="ARBA" id="ARBA00022692"/>
    </source>
</evidence>
<gene>
    <name evidence="7" type="ORF">IAA16_09730</name>
</gene>
<feature type="transmembrane region" description="Helical" evidence="6">
    <location>
        <begin position="111"/>
        <end position="134"/>
    </location>
</feature>
<dbReference type="PANTHER" id="PTHR32196:SF18">
    <property type="entry name" value="GALACTOSE_METHYL GALACTOSIDE IMPORT PERMEASE PROTEIN MGLC"/>
    <property type="match status" value="1"/>
</dbReference>
<dbReference type="InterPro" id="IPR001851">
    <property type="entry name" value="ABC_transp_permease"/>
</dbReference>
<evidence type="ECO:0000256" key="4">
    <source>
        <dbReference type="ARBA" id="ARBA00022989"/>
    </source>
</evidence>
<keyword evidence="2" id="KW-1003">Cell membrane</keyword>
<dbReference type="PANTHER" id="PTHR32196">
    <property type="entry name" value="ABC TRANSPORTER PERMEASE PROTEIN YPHD-RELATED-RELATED"/>
    <property type="match status" value="1"/>
</dbReference>
<comment type="subcellular location">
    <subcellularLocation>
        <location evidence="1">Cell membrane</location>
        <topology evidence="1">Multi-pass membrane protein</topology>
    </subcellularLocation>
</comment>
<dbReference type="Pfam" id="PF02653">
    <property type="entry name" value="BPD_transp_2"/>
    <property type="match status" value="1"/>
</dbReference>
<feature type="transmembrane region" description="Helical" evidence="6">
    <location>
        <begin position="22"/>
        <end position="41"/>
    </location>
</feature>
<feature type="transmembrane region" description="Helical" evidence="6">
    <location>
        <begin position="178"/>
        <end position="200"/>
    </location>
</feature>
<feature type="transmembrane region" description="Helical" evidence="6">
    <location>
        <begin position="79"/>
        <end position="99"/>
    </location>
</feature>
<name>A0A9E2P181_9SPIR</name>
<evidence type="ECO:0000256" key="2">
    <source>
        <dbReference type="ARBA" id="ARBA00022475"/>
    </source>
</evidence>
<sequence>MGNTGTKGFLKGLNAKDIASKYTTYIIFIVLFTGLGILTGFDSWRLPSLQNLVIAEAIRAFAALGVGIIIITRGIDLSIGYAVCLTASVAASLSQSVSYSAAMYPGIDFPVFLPILVAVLIGMLVGATNGVLVAYAKLPPFIATLGVLSLCRGIQLIYTKATVVGSVKNEYKAIAQGFVGPFPLLMIYVAIAALIVWIILRHTRLGANLYAIGGNPQAARVAGINVERGLLFAYTFAGALYGVAGALQTARLGLANSLTAVGMELDAIAAVTIGGVSQSGGVGTMGGMICGVLIMGIITYGMNFLAVNSYYQYLVKGCIIILAVFFDMRKHARKS</sequence>
<dbReference type="GO" id="GO:0005886">
    <property type="term" value="C:plasma membrane"/>
    <property type="evidence" value="ECO:0007669"/>
    <property type="project" value="UniProtKB-SubCell"/>
</dbReference>
<keyword evidence="3 6" id="KW-0812">Transmembrane</keyword>
<dbReference type="CDD" id="cd06579">
    <property type="entry name" value="TM_PBP1_transp_AraH_like"/>
    <property type="match status" value="1"/>
</dbReference>
<reference evidence="7" key="1">
    <citation type="journal article" date="2021" name="PeerJ">
        <title>Extensive microbial diversity within the chicken gut microbiome revealed by metagenomics and culture.</title>
        <authorList>
            <person name="Gilroy R."/>
            <person name="Ravi A."/>
            <person name="Getino M."/>
            <person name="Pursley I."/>
            <person name="Horton D.L."/>
            <person name="Alikhan N.F."/>
            <person name="Baker D."/>
            <person name="Gharbi K."/>
            <person name="Hall N."/>
            <person name="Watson M."/>
            <person name="Adriaenssens E.M."/>
            <person name="Foster-Nyarko E."/>
            <person name="Jarju S."/>
            <person name="Secka A."/>
            <person name="Antonio M."/>
            <person name="Oren A."/>
            <person name="Chaudhuri R.R."/>
            <person name="La Ragione R."/>
            <person name="Hildebrand F."/>
            <person name="Pallen M.J."/>
        </authorList>
    </citation>
    <scope>NUCLEOTIDE SEQUENCE</scope>
    <source>
        <strain evidence="7">Gambia15-2214</strain>
    </source>
</reference>
<proteinExistence type="predicted"/>
<evidence type="ECO:0000256" key="1">
    <source>
        <dbReference type="ARBA" id="ARBA00004651"/>
    </source>
</evidence>
<dbReference type="GO" id="GO:0022857">
    <property type="term" value="F:transmembrane transporter activity"/>
    <property type="evidence" value="ECO:0007669"/>
    <property type="project" value="InterPro"/>
</dbReference>
<comment type="caution">
    <text evidence="7">The sequence shown here is derived from an EMBL/GenBank/DDBJ whole genome shotgun (WGS) entry which is preliminary data.</text>
</comment>
<accession>A0A9E2P181</accession>
<reference evidence="7" key="2">
    <citation type="submission" date="2021-04" db="EMBL/GenBank/DDBJ databases">
        <authorList>
            <person name="Gilroy R."/>
        </authorList>
    </citation>
    <scope>NUCLEOTIDE SEQUENCE</scope>
    <source>
        <strain evidence="7">Gambia15-2214</strain>
    </source>
</reference>
<protein>
    <submittedName>
        <fullName evidence="7">ABC transporter permease</fullName>
    </submittedName>
</protein>
<evidence type="ECO:0000313" key="8">
    <source>
        <dbReference type="Proteomes" id="UP000823914"/>
    </source>
</evidence>
<dbReference type="AlphaFoldDB" id="A0A9E2P181"/>
<evidence type="ECO:0000256" key="6">
    <source>
        <dbReference type="SAM" id="Phobius"/>
    </source>
</evidence>
<feature type="transmembrane region" description="Helical" evidence="6">
    <location>
        <begin position="285"/>
        <end position="304"/>
    </location>
</feature>
<feature type="transmembrane region" description="Helical" evidence="6">
    <location>
        <begin position="53"/>
        <end position="72"/>
    </location>
</feature>
<evidence type="ECO:0000256" key="5">
    <source>
        <dbReference type="ARBA" id="ARBA00023136"/>
    </source>
</evidence>
<keyword evidence="4 6" id="KW-1133">Transmembrane helix</keyword>
<keyword evidence="5 6" id="KW-0472">Membrane</keyword>
<feature type="transmembrane region" description="Helical" evidence="6">
    <location>
        <begin position="229"/>
        <end position="247"/>
    </location>
</feature>